<proteinExistence type="predicted"/>
<protein>
    <recommendedName>
        <fullName evidence="2">Amidase domain-containing protein</fullName>
    </recommendedName>
</protein>
<keyword evidence="1" id="KW-0732">Signal</keyword>
<name>A0A5N6KUF4_9ROSI</name>
<dbReference type="PANTHER" id="PTHR42678:SF37">
    <property type="entry name" value="AMIDASE C869.01-RELATED"/>
    <property type="match status" value="1"/>
</dbReference>
<dbReference type="InterPro" id="IPR023631">
    <property type="entry name" value="Amidase_dom"/>
</dbReference>
<keyword evidence="4" id="KW-1185">Reference proteome</keyword>
<dbReference type="AlphaFoldDB" id="A0A5N6KUF4"/>
<feature type="domain" description="Amidase" evidence="2">
    <location>
        <begin position="77"/>
        <end position="357"/>
    </location>
</feature>
<reference evidence="3 4" key="1">
    <citation type="submission" date="2019-06" db="EMBL/GenBank/DDBJ databases">
        <title>A chromosomal-level reference genome of Carpinus fangiana (Coryloideae, Betulaceae).</title>
        <authorList>
            <person name="Yang X."/>
            <person name="Wang Z."/>
            <person name="Zhang L."/>
            <person name="Hao G."/>
            <person name="Liu J."/>
            <person name="Yang Y."/>
        </authorList>
    </citation>
    <scope>NUCLEOTIDE SEQUENCE [LARGE SCALE GENOMIC DNA]</scope>
    <source>
        <strain evidence="3">Cfa_2016G</strain>
        <tissue evidence="3">Leaf</tissue>
    </source>
</reference>
<dbReference type="PANTHER" id="PTHR42678">
    <property type="entry name" value="AMIDASE"/>
    <property type="match status" value="1"/>
</dbReference>
<dbReference type="Gene3D" id="3.90.1300.10">
    <property type="entry name" value="Amidase signature (AS) domain"/>
    <property type="match status" value="1"/>
</dbReference>
<accession>A0A5N6KUF4</accession>
<dbReference type="OrthoDB" id="245563at2759"/>
<comment type="caution">
    <text evidence="3">The sequence shown here is derived from an EMBL/GenBank/DDBJ whole genome shotgun (WGS) entry which is preliminary data.</text>
</comment>
<evidence type="ECO:0000256" key="1">
    <source>
        <dbReference type="SAM" id="SignalP"/>
    </source>
</evidence>
<evidence type="ECO:0000313" key="3">
    <source>
        <dbReference type="EMBL" id="KAB8346001.1"/>
    </source>
</evidence>
<evidence type="ECO:0000259" key="2">
    <source>
        <dbReference type="Pfam" id="PF01425"/>
    </source>
</evidence>
<dbReference type="Pfam" id="PF01425">
    <property type="entry name" value="Amidase"/>
    <property type="match status" value="1"/>
</dbReference>
<dbReference type="EMBL" id="VIBQ01000013">
    <property type="protein sequence ID" value="KAB8346001.1"/>
    <property type="molecule type" value="Genomic_DNA"/>
</dbReference>
<dbReference type="SUPFAM" id="SSF75304">
    <property type="entry name" value="Amidase signature (AS) enzymes"/>
    <property type="match status" value="1"/>
</dbReference>
<organism evidence="3 4">
    <name type="scientific">Carpinus fangiana</name>
    <dbReference type="NCBI Taxonomy" id="176857"/>
    <lineage>
        <taxon>Eukaryota</taxon>
        <taxon>Viridiplantae</taxon>
        <taxon>Streptophyta</taxon>
        <taxon>Embryophyta</taxon>
        <taxon>Tracheophyta</taxon>
        <taxon>Spermatophyta</taxon>
        <taxon>Magnoliopsida</taxon>
        <taxon>eudicotyledons</taxon>
        <taxon>Gunneridae</taxon>
        <taxon>Pentapetalae</taxon>
        <taxon>rosids</taxon>
        <taxon>fabids</taxon>
        <taxon>Fagales</taxon>
        <taxon>Betulaceae</taxon>
        <taxon>Carpinus</taxon>
    </lineage>
</organism>
<gene>
    <name evidence="3" type="ORF">FH972_023052</name>
</gene>
<evidence type="ECO:0000313" key="4">
    <source>
        <dbReference type="Proteomes" id="UP000327013"/>
    </source>
</evidence>
<dbReference type="Proteomes" id="UP000327013">
    <property type="component" value="Unassembled WGS sequence"/>
</dbReference>
<sequence>MQLLTPAAVLLITSAAHLAGAQEQYFDDPAYFPDVNAYGNNATLFAFPPCGSFTLEEATIDQMQDAMRDGSLSAVQLLTCYVQRAYQTRDYLNTIIEFNPDAHNIAAALDAERAAGTVRGPLHGIPFVVKDNIASKDKMQTTAGSWALLGSIVPRDAFVVTKLRDAGAVLMGKATLSEWADMRSNNYSEGYSPRGGQCRSAYNFTVNPGGSSSGSGVGVAANVFAFALGTETDGSVINPAERNAVVGIKPTVGRTSRDGVVPECTHQDTVGTFGRTVRDAAYAFDAIWGADQRDNYTFPQPDQPGGFMPAFSNRSALQGATFGIPWDSFWVLADAEQQAKLLDFLALIESAGATILNHTEITDYQTLVSATGWDWDYGTHRGYPNESEYTVVTVDFYNNIATYLSELENTSMRSLQDLVDFNYANDGTEGGNPYPLGIPAFYSGQDGFLASLATNGTESSTYWEALGFCQSKTRTGINDALGLNGPGPQRPDKRIDGLLVPPDVAQAAQIAAQAGYPMLTLPAAVHSESGMPFGLALMQTEWAEAELIKWGSAIEDLVFAEGRAKAIGRTLPEWRGYLERNLPVINA</sequence>
<feature type="chain" id="PRO_5024377197" description="Amidase domain-containing protein" evidence="1">
    <location>
        <begin position="22"/>
        <end position="587"/>
    </location>
</feature>
<dbReference type="InterPro" id="IPR036928">
    <property type="entry name" value="AS_sf"/>
</dbReference>
<feature type="signal peptide" evidence="1">
    <location>
        <begin position="1"/>
        <end position="21"/>
    </location>
</feature>